<dbReference type="InterPro" id="IPR018392">
    <property type="entry name" value="LysM"/>
</dbReference>
<proteinExistence type="predicted"/>
<dbReference type="PANTHER" id="PTHR33734">
    <property type="entry name" value="LYSM DOMAIN-CONTAINING GPI-ANCHORED PROTEIN 2"/>
    <property type="match status" value="1"/>
</dbReference>
<evidence type="ECO:0000313" key="5">
    <source>
        <dbReference type="Proteomes" id="UP001172738"/>
    </source>
</evidence>
<keyword evidence="5" id="KW-1185">Reference proteome</keyword>
<dbReference type="RefSeq" id="WP_301127481.1">
    <property type="nucleotide sequence ID" value="NZ_JAUHPV010000003.1"/>
</dbReference>
<evidence type="ECO:0000259" key="3">
    <source>
        <dbReference type="PROSITE" id="PS51782"/>
    </source>
</evidence>
<feature type="signal peptide" evidence="2">
    <location>
        <begin position="1"/>
        <end position="38"/>
    </location>
</feature>
<dbReference type="Gene3D" id="3.10.350.10">
    <property type="entry name" value="LysM domain"/>
    <property type="match status" value="4"/>
</dbReference>
<feature type="domain" description="LysM" evidence="3">
    <location>
        <begin position="167"/>
        <end position="211"/>
    </location>
</feature>
<dbReference type="Pfam" id="PF01464">
    <property type="entry name" value="SLT"/>
    <property type="match status" value="1"/>
</dbReference>
<dbReference type="InterPro" id="IPR036779">
    <property type="entry name" value="LysM_dom_sf"/>
</dbReference>
<evidence type="ECO:0000313" key="4">
    <source>
        <dbReference type="EMBL" id="MDN4472698.1"/>
    </source>
</evidence>
<dbReference type="CDD" id="cd00254">
    <property type="entry name" value="LT-like"/>
    <property type="match status" value="1"/>
</dbReference>
<dbReference type="Proteomes" id="UP001172738">
    <property type="component" value="Unassembled WGS sequence"/>
</dbReference>
<dbReference type="Pfam" id="PF01476">
    <property type="entry name" value="LysM"/>
    <property type="match status" value="4"/>
</dbReference>
<name>A0ABT8G0T4_9MICO</name>
<reference evidence="4" key="1">
    <citation type="submission" date="2023-06" db="EMBL/GenBank/DDBJ databases">
        <title>SYSU T00b26.</title>
        <authorList>
            <person name="Gao L."/>
            <person name="Fang B.-Z."/>
            <person name="Li W.-J."/>
        </authorList>
    </citation>
    <scope>NUCLEOTIDE SEQUENCE</scope>
    <source>
        <strain evidence="4">SYSU T00b26</strain>
    </source>
</reference>
<sequence length="456" mass="46153">MDPIRHQRATRSRGARRTAIGALAALAISTLGALPAAADEKHRVSSGETVSGLAVAYGTTVARIVEANDLDSRATIYIGQTLSIPGSAKATSSSARSDATHTVVPGDTVWDLARQHGTTVAAVIAANGLNSSATIRTGQTLTIPGSLASASSPASTGSASSAPTTTASHTVVAGDTVWALARTYGTSVAAITKANSLGASAIITVGQTLSIPGATDAGTAVANGTAGATLATPSNISSFGTSTASHTVASGETLSSIAQKHGVTVATIASANGIKNPSLIRIGQRLTIPGSVPTGLVGDTFAGRTYSSGIVASANQNKATLLATDVPSRDAMQSLVIRTAQQMGVDPALAQAIAYQESGFNMRAVSPANAIGTMQVIPTSGEWASDMVGRDLNLLVPEDNVVAGVAILRQLTRSSSSLETAIAGYYQGAASVRKYGMFADTQRYVANVLILMERFD</sequence>
<dbReference type="Gene3D" id="1.10.530.10">
    <property type="match status" value="1"/>
</dbReference>
<comment type="caution">
    <text evidence="4">The sequence shown here is derived from an EMBL/GenBank/DDBJ whole genome shotgun (WGS) entry which is preliminary data.</text>
</comment>
<dbReference type="SUPFAM" id="SSF54106">
    <property type="entry name" value="LysM domain"/>
    <property type="match status" value="4"/>
</dbReference>
<organism evidence="4 5">
    <name type="scientific">Demequina zhanjiangensis</name>
    <dbReference type="NCBI Taxonomy" id="3051659"/>
    <lineage>
        <taxon>Bacteria</taxon>
        <taxon>Bacillati</taxon>
        <taxon>Actinomycetota</taxon>
        <taxon>Actinomycetes</taxon>
        <taxon>Micrococcales</taxon>
        <taxon>Demequinaceae</taxon>
        <taxon>Demequina</taxon>
    </lineage>
</organism>
<feature type="region of interest" description="Disordered" evidence="1">
    <location>
        <begin position="147"/>
        <end position="167"/>
    </location>
</feature>
<dbReference type="PROSITE" id="PS51782">
    <property type="entry name" value="LYSM"/>
    <property type="match status" value="4"/>
</dbReference>
<feature type="domain" description="LysM" evidence="3">
    <location>
        <begin position="99"/>
        <end position="143"/>
    </location>
</feature>
<protein>
    <submittedName>
        <fullName evidence="4">LysM peptidoglycan-binding domain-containing protein</fullName>
    </submittedName>
</protein>
<gene>
    <name evidence="4" type="ORF">QQX04_06785</name>
</gene>
<evidence type="ECO:0000256" key="1">
    <source>
        <dbReference type="SAM" id="MobiDB-lite"/>
    </source>
</evidence>
<keyword evidence="2" id="KW-0732">Signal</keyword>
<feature type="domain" description="LysM" evidence="3">
    <location>
        <begin position="244"/>
        <end position="288"/>
    </location>
</feature>
<feature type="domain" description="LysM" evidence="3">
    <location>
        <begin position="40"/>
        <end position="84"/>
    </location>
</feature>
<dbReference type="EMBL" id="JAUHPV010000003">
    <property type="protein sequence ID" value="MDN4472698.1"/>
    <property type="molecule type" value="Genomic_DNA"/>
</dbReference>
<dbReference type="PANTHER" id="PTHR33734:SF22">
    <property type="entry name" value="MEMBRANE-BOUND LYTIC MUREIN TRANSGLYCOSYLASE D"/>
    <property type="match status" value="1"/>
</dbReference>
<feature type="chain" id="PRO_5046391113" evidence="2">
    <location>
        <begin position="39"/>
        <end position="456"/>
    </location>
</feature>
<dbReference type="SMART" id="SM00257">
    <property type="entry name" value="LysM"/>
    <property type="match status" value="4"/>
</dbReference>
<dbReference type="SUPFAM" id="SSF53955">
    <property type="entry name" value="Lysozyme-like"/>
    <property type="match status" value="1"/>
</dbReference>
<dbReference type="InterPro" id="IPR008258">
    <property type="entry name" value="Transglycosylase_SLT_dom_1"/>
</dbReference>
<accession>A0ABT8G0T4</accession>
<dbReference type="InterPro" id="IPR023346">
    <property type="entry name" value="Lysozyme-like_dom_sf"/>
</dbReference>
<dbReference type="CDD" id="cd00118">
    <property type="entry name" value="LysM"/>
    <property type="match status" value="4"/>
</dbReference>
<evidence type="ECO:0000256" key="2">
    <source>
        <dbReference type="SAM" id="SignalP"/>
    </source>
</evidence>